<gene>
    <name evidence="1" type="ORF">IHE51_00615</name>
</gene>
<proteinExistence type="predicted"/>
<reference evidence="1 2" key="1">
    <citation type="submission" date="2020-09" db="EMBL/GenBank/DDBJ databases">
        <title>Genomic characterization of a novel Parvarchaeota family in acid mine drainage sediments.</title>
        <authorList>
            <person name="Luo Z.-H."/>
        </authorList>
    </citation>
    <scope>NUCLEOTIDE SEQUENCE [LARGE SCALE GENOMIC DNA]</scope>
    <source>
        <strain evidence="1">MAS1_bins.189</strain>
    </source>
</reference>
<dbReference type="AlphaFoldDB" id="A0A8T3UUT1"/>
<dbReference type="EMBL" id="JADFAR010000006">
    <property type="protein sequence ID" value="MBE5728346.1"/>
    <property type="molecule type" value="Genomic_DNA"/>
</dbReference>
<dbReference type="Proteomes" id="UP000718571">
    <property type="component" value="Unassembled WGS sequence"/>
</dbReference>
<evidence type="ECO:0000313" key="1">
    <source>
        <dbReference type="EMBL" id="MBE5728346.1"/>
    </source>
</evidence>
<sequence>MDANAFDVSNDLNKLYSDGGSLKVLQSLLDYNNLNLYMTYADDGSIKLKSTHPLRIYAKDIYGILLRLNLVNYINLNVEYTYNDVKKSVSKKFSQQEDIDEIIDDLISLPHDKIIDIIIDTDVFKIVEVPESIEDSVSVILKKGDPKLLFKSMMIYLFPFVNVPIEKSVKYTITFEKAGDSVDISTTLYVDDSSIGIKSKKVRFV</sequence>
<organism evidence="1 2">
    <name type="scientific">Candidatus Acidifodinimicrobium mancum</name>
    <dbReference type="NCBI Taxonomy" id="2898728"/>
    <lineage>
        <taxon>Archaea</taxon>
        <taxon>Candidatus Parvarchaeota</taxon>
        <taxon>Candidatus Acidifodinimicrobiaceae</taxon>
        <taxon>Candidatus Acidifodinimicrobium</taxon>
    </lineage>
</organism>
<protein>
    <submittedName>
        <fullName evidence="1">Uncharacterized protein</fullName>
    </submittedName>
</protein>
<name>A0A8T3UUT1_9ARCH</name>
<evidence type="ECO:0000313" key="2">
    <source>
        <dbReference type="Proteomes" id="UP000718571"/>
    </source>
</evidence>
<comment type="caution">
    <text evidence="1">The sequence shown here is derived from an EMBL/GenBank/DDBJ whole genome shotgun (WGS) entry which is preliminary data.</text>
</comment>
<accession>A0A8T3UUT1</accession>